<evidence type="ECO:0000313" key="11">
    <source>
        <dbReference type="EMBL" id="QHD70116.1"/>
    </source>
</evidence>
<reference evidence="10" key="4">
    <citation type="submission" date="2022-09" db="EMBL/GenBank/DDBJ databases">
        <title>Intensive care unit water sources are persistently colonized with multi-drug resistant bacteria and are the site of extensive horizontal gene transfer of antibiotic resistance genes.</title>
        <authorList>
            <person name="Diorio-Toth L."/>
        </authorList>
    </citation>
    <scope>NUCLEOTIDE SEQUENCE</scope>
    <source>
        <strain evidence="10">GD03659</strain>
    </source>
</reference>
<evidence type="ECO:0000256" key="1">
    <source>
        <dbReference type="ARBA" id="ARBA00004127"/>
    </source>
</evidence>
<evidence type="ECO:0000256" key="4">
    <source>
        <dbReference type="ARBA" id="ARBA00023136"/>
    </source>
</evidence>
<dbReference type="Proteomes" id="UP000028534">
    <property type="component" value="Unassembled WGS sequence"/>
</dbReference>
<reference evidence="8 13" key="2">
    <citation type="submission" date="2017-04" db="EMBL/GenBank/DDBJ databases">
        <title>Characterization, genome and methylation analysis of a phthalic acid esters degrading strain Sphingobium yanoikuyae SHJ.</title>
        <authorList>
            <person name="Feng L."/>
        </authorList>
    </citation>
    <scope>NUCLEOTIDE SEQUENCE [LARGE SCALE GENOMIC DNA]</scope>
    <source>
        <strain evidence="8 13">SHJ</strain>
    </source>
</reference>
<feature type="transmembrane region" description="Helical" evidence="6">
    <location>
        <begin position="136"/>
        <end position="158"/>
    </location>
</feature>
<feature type="region of interest" description="Disordered" evidence="5">
    <location>
        <begin position="1"/>
        <end position="39"/>
    </location>
</feature>
<dbReference type="EMBL" id="CP020925">
    <property type="protein sequence ID" value="ATP21260.1"/>
    <property type="molecule type" value="Genomic_DNA"/>
</dbReference>
<keyword evidence="3 6" id="KW-1133">Transmembrane helix</keyword>
<accession>A0A084EU07</accession>
<evidence type="ECO:0000313" key="8">
    <source>
        <dbReference type="EMBL" id="ATP21260.1"/>
    </source>
</evidence>
<dbReference type="PATRIC" id="fig|13690.10.peg.128"/>
<dbReference type="AlphaFoldDB" id="A0A084EU07"/>
<evidence type="ECO:0000256" key="5">
    <source>
        <dbReference type="SAM" id="MobiDB-lite"/>
    </source>
</evidence>
<reference evidence="9 12" key="1">
    <citation type="submission" date="2014-03" db="EMBL/GenBank/DDBJ databases">
        <title>Genome sequence of Sphingobium yanoikuyae B1.</title>
        <authorList>
            <person name="Gan H.M."/>
            <person name="Gan H.Y."/>
            <person name="Savka M.A."/>
        </authorList>
    </citation>
    <scope>NUCLEOTIDE SEQUENCE [LARGE SCALE GENOMIC DNA]</scope>
    <source>
        <strain evidence="9 12">B1</strain>
    </source>
</reference>
<protein>
    <submittedName>
        <fullName evidence="10">DUF202 domain-containing protein</fullName>
    </submittedName>
    <submittedName>
        <fullName evidence="9">Putative membrane protein</fullName>
    </submittedName>
</protein>
<dbReference type="Proteomes" id="UP001162318">
    <property type="component" value="Unassembled WGS sequence"/>
</dbReference>
<evidence type="ECO:0000313" key="9">
    <source>
        <dbReference type="EMBL" id="KEZ21449.1"/>
    </source>
</evidence>
<feature type="domain" description="DUF202" evidence="7">
    <location>
        <begin position="86"/>
        <end position="156"/>
    </location>
</feature>
<dbReference type="RefSeq" id="WP_037515927.1">
    <property type="nucleotide sequence ID" value="NZ_CP020925.1"/>
</dbReference>
<dbReference type="EMBL" id="JAOCKX010000012">
    <property type="protein sequence ID" value="MDH2131646.1"/>
    <property type="molecule type" value="Genomic_DNA"/>
</dbReference>
<keyword evidence="2 6" id="KW-0812">Transmembrane</keyword>
<dbReference type="GO" id="GO:0012505">
    <property type="term" value="C:endomembrane system"/>
    <property type="evidence" value="ECO:0007669"/>
    <property type="project" value="UniProtKB-SubCell"/>
</dbReference>
<dbReference type="Proteomes" id="UP000464086">
    <property type="component" value="Chromosome"/>
</dbReference>
<proteinExistence type="predicted"/>
<evidence type="ECO:0000313" key="10">
    <source>
        <dbReference type="EMBL" id="MDH2131646.1"/>
    </source>
</evidence>
<evidence type="ECO:0000313" key="14">
    <source>
        <dbReference type="Proteomes" id="UP000464086"/>
    </source>
</evidence>
<evidence type="ECO:0000256" key="2">
    <source>
        <dbReference type="ARBA" id="ARBA00022692"/>
    </source>
</evidence>
<evidence type="ECO:0000256" key="6">
    <source>
        <dbReference type="SAM" id="Phobius"/>
    </source>
</evidence>
<dbReference type="eggNOG" id="COG2149">
    <property type="taxonomic scope" value="Bacteria"/>
</dbReference>
<sequence>MAETQEPRGVPIRPARNVGEPVPPIPPVDASDPEGASTAYSHFRTGLSRHRTGLSEHRTDLSEYRTDLSGHRTEMSMRRTGMSFQRTRMSADRTLMSEMRTALSLIGFGFTINQAFQKMQDAGSIQNVNAPRNFGVALLVFGIVLLAGGIVRHVQFATELRDRRKIMTEDGLIHSDSRFPISVTLVIALCLLALALAAVLGIVFNIALLG</sequence>
<name>A0A084EU07_SPHYA</name>
<comment type="subcellular location">
    <subcellularLocation>
        <location evidence="1">Endomembrane system</location>
        <topology evidence="1">Multi-pass membrane protein</topology>
    </subcellularLocation>
</comment>
<keyword evidence="4 6" id="KW-0472">Membrane</keyword>
<feature type="transmembrane region" description="Helical" evidence="6">
    <location>
        <begin position="179"/>
        <end position="208"/>
    </location>
</feature>
<reference evidence="11 14" key="3">
    <citation type="submission" date="2019-12" db="EMBL/GenBank/DDBJ databases">
        <title>Functional and genomic insights into the Sphingobium yanoikuyae YC-JY1, a bacterium efficiently degrading bisphenol A.</title>
        <authorList>
            <person name="Jia Y."/>
            <person name="Li X."/>
            <person name="Wang J."/>
            <person name="Eltoukhy A."/>
            <person name="Lamraoui I."/>
            <person name="Yan Y."/>
        </authorList>
    </citation>
    <scope>NUCLEOTIDE SEQUENCE [LARGE SCALE GENOMIC DNA]</scope>
    <source>
        <strain evidence="11 14">YC-JY1</strain>
    </source>
</reference>
<gene>
    <name evidence="8" type="ORF">BV87_24645</name>
    <name evidence="9" type="ORF">CP98_00126</name>
    <name evidence="11" type="ORF">GS397_25885</name>
    <name evidence="10" type="ORF">N5J77_10960</name>
</gene>
<evidence type="ECO:0000256" key="3">
    <source>
        <dbReference type="ARBA" id="ARBA00022989"/>
    </source>
</evidence>
<dbReference type="Pfam" id="PF02656">
    <property type="entry name" value="DUF202"/>
    <property type="match status" value="1"/>
</dbReference>
<evidence type="ECO:0000259" key="7">
    <source>
        <dbReference type="Pfam" id="PF02656"/>
    </source>
</evidence>
<dbReference type="Proteomes" id="UP000037029">
    <property type="component" value="Chromosome"/>
</dbReference>
<evidence type="ECO:0000313" key="13">
    <source>
        <dbReference type="Proteomes" id="UP000037029"/>
    </source>
</evidence>
<organism evidence="9 12">
    <name type="scientific">Sphingobium yanoikuyae</name>
    <name type="common">Sphingomonas yanoikuyae</name>
    <dbReference type="NCBI Taxonomy" id="13690"/>
    <lineage>
        <taxon>Bacteria</taxon>
        <taxon>Pseudomonadati</taxon>
        <taxon>Pseudomonadota</taxon>
        <taxon>Alphaproteobacteria</taxon>
        <taxon>Sphingomonadales</taxon>
        <taxon>Sphingomonadaceae</taxon>
        <taxon>Sphingobium</taxon>
    </lineage>
</organism>
<dbReference type="EMBL" id="JGVR01000001">
    <property type="protein sequence ID" value="KEZ21449.1"/>
    <property type="molecule type" value="Genomic_DNA"/>
</dbReference>
<evidence type="ECO:0000313" key="12">
    <source>
        <dbReference type="Proteomes" id="UP000028534"/>
    </source>
</evidence>
<dbReference type="EMBL" id="CP047218">
    <property type="protein sequence ID" value="QHD70116.1"/>
    <property type="molecule type" value="Genomic_DNA"/>
</dbReference>
<dbReference type="InterPro" id="IPR003807">
    <property type="entry name" value="DUF202"/>
</dbReference>